<dbReference type="EMBL" id="KB576442">
    <property type="protein sequence ID" value="EMP26744.1"/>
    <property type="molecule type" value="Genomic_DNA"/>
</dbReference>
<accession>M7AQ64</accession>
<reference evidence="3" key="1">
    <citation type="journal article" date="2013" name="Nat. Genet.">
        <title>The draft genomes of soft-shell turtle and green sea turtle yield insights into the development and evolution of the turtle-specific body plan.</title>
        <authorList>
            <person name="Wang Z."/>
            <person name="Pascual-Anaya J."/>
            <person name="Zadissa A."/>
            <person name="Li W."/>
            <person name="Niimura Y."/>
            <person name="Huang Z."/>
            <person name="Li C."/>
            <person name="White S."/>
            <person name="Xiong Z."/>
            <person name="Fang D."/>
            <person name="Wang B."/>
            <person name="Ming Y."/>
            <person name="Chen Y."/>
            <person name="Zheng Y."/>
            <person name="Kuraku S."/>
            <person name="Pignatelli M."/>
            <person name="Herrero J."/>
            <person name="Beal K."/>
            <person name="Nozawa M."/>
            <person name="Li Q."/>
            <person name="Wang J."/>
            <person name="Zhang H."/>
            <person name="Yu L."/>
            <person name="Shigenobu S."/>
            <person name="Wang J."/>
            <person name="Liu J."/>
            <person name="Flicek P."/>
            <person name="Searle S."/>
            <person name="Wang J."/>
            <person name="Kuratani S."/>
            <person name="Yin Y."/>
            <person name="Aken B."/>
            <person name="Zhang G."/>
            <person name="Irie N."/>
        </authorList>
    </citation>
    <scope>NUCLEOTIDE SEQUENCE [LARGE SCALE GENOMIC DNA]</scope>
</reference>
<feature type="region of interest" description="Disordered" evidence="1">
    <location>
        <begin position="123"/>
        <end position="142"/>
    </location>
</feature>
<dbReference type="AlphaFoldDB" id="M7AQ64"/>
<sequence length="142" mass="16515">MAEIGTIHLKHVLNLSFCIPEIDVAAHYYRGETFDTEGSRSPNSVFYRLSALLTFNVPCQRTKTVQCSHSSSFVFGCQGGWLRLQWYILMNILRLFIQDTVKKEDAIHWRLLENKICPKRVEKGKKMEKKVKKEINPRKGDN</sequence>
<evidence type="ECO:0000313" key="3">
    <source>
        <dbReference type="Proteomes" id="UP000031443"/>
    </source>
</evidence>
<dbReference type="Proteomes" id="UP000031443">
    <property type="component" value="Unassembled WGS sequence"/>
</dbReference>
<protein>
    <submittedName>
        <fullName evidence="2">Uncharacterized protein</fullName>
    </submittedName>
</protein>
<organism evidence="2 3">
    <name type="scientific">Chelonia mydas</name>
    <name type="common">Green sea-turtle</name>
    <name type="synonym">Chelonia agassizi</name>
    <dbReference type="NCBI Taxonomy" id="8469"/>
    <lineage>
        <taxon>Eukaryota</taxon>
        <taxon>Metazoa</taxon>
        <taxon>Chordata</taxon>
        <taxon>Craniata</taxon>
        <taxon>Vertebrata</taxon>
        <taxon>Euteleostomi</taxon>
        <taxon>Archelosauria</taxon>
        <taxon>Testudinata</taxon>
        <taxon>Testudines</taxon>
        <taxon>Cryptodira</taxon>
        <taxon>Durocryptodira</taxon>
        <taxon>Americhelydia</taxon>
        <taxon>Chelonioidea</taxon>
        <taxon>Cheloniidae</taxon>
        <taxon>Chelonia</taxon>
    </lineage>
</organism>
<proteinExistence type="predicted"/>
<name>M7AQ64_CHEMY</name>
<gene>
    <name evidence="2" type="ORF">UY3_16144</name>
</gene>
<evidence type="ECO:0000313" key="2">
    <source>
        <dbReference type="EMBL" id="EMP26744.1"/>
    </source>
</evidence>
<evidence type="ECO:0000256" key="1">
    <source>
        <dbReference type="SAM" id="MobiDB-lite"/>
    </source>
</evidence>
<keyword evidence="3" id="KW-1185">Reference proteome</keyword>